<dbReference type="EnsemblMetazoa" id="XM_016982857">
    <property type="protein sequence ID" value="XP_016838346"/>
    <property type="gene ID" value="LOC100679768"/>
</dbReference>
<dbReference type="AlphaFoldDB" id="A0A7M7IVW6"/>
<keyword evidence="4" id="KW-1185">Reference proteome</keyword>
<feature type="transmembrane region" description="Helical" evidence="2">
    <location>
        <begin position="44"/>
        <end position="62"/>
    </location>
</feature>
<evidence type="ECO:0000313" key="4">
    <source>
        <dbReference type="Proteomes" id="UP000002358"/>
    </source>
</evidence>
<feature type="transmembrane region" description="Helical" evidence="2">
    <location>
        <begin position="74"/>
        <end position="98"/>
    </location>
</feature>
<dbReference type="Proteomes" id="UP000002358">
    <property type="component" value="Chromosome 2"/>
</dbReference>
<proteinExistence type="predicted"/>
<dbReference type="SMR" id="A0A7M7IVW6"/>
<feature type="transmembrane region" description="Helical" evidence="2">
    <location>
        <begin position="12"/>
        <end position="32"/>
    </location>
</feature>
<name>A0A7M7IVW6_NASVI</name>
<evidence type="ECO:0000313" key="3">
    <source>
        <dbReference type="EnsemblMetazoa" id="XP_016838346"/>
    </source>
</evidence>
<keyword evidence="2" id="KW-1133">Transmembrane helix</keyword>
<keyword evidence="2" id="KW-0812">Transmembrane</keyword>
<protein>
    <submittedName>
        <fullName evidence="3">Uncharacterized protein</fullName>
    </submittedName>
</protein>
<gene>
    <name evidence="3" type="primary">100679768</name>
</gene>
<evidence type="ECO:0000256" key="1">
    <source>
        <dbReference type="SAM" id="MobiDB-lite"/>
    </source>
</evidence>
<keyword evidence="2" id="KW-0472">Membrane</keyword>
<dbReference type="OrthoDB" id="6600897at2759"/>
<accession>A0A7M7IVW6</accession>
<reference evidence="3" key="1">
    <citation type="submission" date="2021-01" db="UniProtKB">
        <authorList>
            <consortium name="EnsemblMetazoa"/>
        </authorList>
    </citation>
    <scope>IDENTIFICATION</scope>
</reference>
<sequence>MTKVCCVSLTLAAKLIGTFGLSLSILMINMLVSNFFSTQEEEEFVIALESWMLFGLNWTYVMKSLKVVETARTLLTCVLIYSALSLVANALLALGSLLKKPTYVLPWMYMQMVSIIDQTIALTMQLTQEEKDDPQDAKSVCGELVLLDGGVVGAARVDPQRRRRIRRVHDGALGSGAGLQRRQHAKDAVVPLEERRPGLRLPEPTPAAQVRHRLIRT</sequence>
<evidence type="ECO:0000256" key="2">
    <source>
        <dbReference type="SAM" id="Phobius"/>
    </source>
</evidence>
<feature type="region of interest" description="Disordered" evidence="1">
    <location>
        <begin position="197"/>
        <end position="217"/>
    </location>
</feature>
<organism evidence="3 4">
    <name type="scientific">Nasonia vitripennis</name>
    <name type="common">Parasitic wasp</name>
    <dbReference type="NCBI Taxonomy" id="7425"/>
    <lineage>
        <taxon>Eukaryota</taxon>
        <taxon>Metazoa</taxon>
        <taxon>Ecdysozoa</taxon>
        <taxon>Arthropoda</taxon>
        <taxon>Hexapoda</taxon>
        <taxon>Insecta</taxon>
        <taxon>Pterygota</taxon>
        <taxon>Neoptera</taxon>
        <taxon>Endopterygota</taxon>
        <taxon>Hymenoptera</taxon>
        <taxon>Apocrita</taxon>
        <taxon>Proctotrupomorpha</taxon>
        <taxon>Chalcidoidea</taxon>
        <taxon>Pteromalidae</taxon>
        <taxon>Pteromalinae</taxon>
        <taxon>Nasonia</taxon>
    </lineage>
</organism>